<name>A0A5C8P0G2_9BURK</name>
<evidence type="ECO:0000313" key="3">
    <source>
        <dbReference type="Proteomes" id="UP000321548"/>
    </source>
</evidence>
<sequence>MTTILPPSFDEAAVRDAIAQCGAPHAPRFADDPHGPQAQFDEPAATGTSAGAPAPGRLALLPDWGLLSVSGADALAFLQGQTTNDIAGQATDEVRFNGYCTPKGRLLAAGPLWRDGDALRFAVSRALAEPLRKRLSMFVLRAKAKVEDASDAVAILGLTGEPAADALRGLGIEPPAPMRVARGNDPTQLAIGFAPAPVIGPRWWLVVPLAALAATWVRLAARLAPASSSWWRAGEILAGEPRIVPATSETFVPQTVNWELVGGVSFKKGCYPGQEVVARLHYRGKPKRRSFVAQLAGEPGSAPAPGSDLLADDASEPVGVVVASAPAPGGGLVVLHEAVIDAALQGRLRTPDGRALQPLPLPYAIPLDTAAAQ</sequence>
<evidence type="ECO:0000313" key="2">
    <source>
        <dbReference type="EMBL" id="TXL67091.1"/>
    </source>
</evidence>
<proteinExistence type="predicted"/>
<dbReference type="OrthoDB" id="9796287at2"/>
<evidence type="ECO:0000256" key="1">
    <source>
        <dbReference type="SAM" id="MobiDB-lite"/>
    </source>
</evidence>
<dbReference type="EMBL" id="VDUY01000002">
    <property type="protein sequence ID" value="TXL67091.1"/>
    <property type="molecule type" value="Genomic_DNA"/>
</dbReference>
<accession>A0A5C8P0G2</accession>
<feature type="region of interest" description="Disordered" evidence="1">
    <location>
        <begin position="24"/>
        <end position="52"/>
    </location>
</feature>
<dbReference type="Gene3D" id="3.30.70.1630">
    <property type="match status" value="1"/>
</dbReference>
<dbReference type="GO" id="GO:0016226">
    <property type="term" value="P:iron-sulfur cluster assembly"/>
    <property type="evidence" value="ECO:0007669"/>
    <property type="project" value="TreeGrafter"/>
</dbReference>
<reference evidence="2 3" key="1">
    <citation type="submission" date="2019-06" db="EMBL/GenBank/DDBJ databases">
        <title>Quisquiliibacterium sp. nov., isolated from a maize field.</title>
        <authorList>
            <person name="Lin S.-Y."/>
            <person name="Tsai C.-F."/>
            <person name="Young C.-C."/>
        </authorList>
    </citation>
    <scope>NUCLEOTIDE SEQUENCE [LARGE SCALE GENOMIC DNA]</scope>
    <source>
        <strain evidence="2 3">CC-CFT501</strain>
    </source>
</reference>
<keyword evidence="3" id="KW-1185">Reference proteome</keyword>
<protein>
    <submittedName>
        <fullName evidence="2">Folate-binding protein YgfZ</fullName>
    </submittedName>
</protein>
<gene>
    <name evidence="2" type="ORF">FHP08_05600</name>
</gene>
<comment type="caution">
    <text evidence="2">The sequence shown here is derived from an EMBL/GenBank/DDBJ whole genome shotgun (WGS) entry which is preliminary data.</text>
</comment>
<organism evidence="2 3">
    <name type="scientific">Zeimonas arvi</name>
    <dbReference type="NCBI Taxonomy" id="2498847"/>
    <lineage>
        <taxon>Bacteria</taxon>
        <taxon>Pseudomonadati</taxon>
        <taxon>Pseudomonadota</taxon>
        <taxon>Betaproteobacteria</taxon>
        <taxon>Burkholderiales</taxon>
        <taxon>Burkholderiaceae</taxon>
        <taxon>Zeimonas</taxon>
    </lineage>
</organism>
<dbReference type="InterPro" id="IPR017703">
    <property type="entry name" value="YgfZ/GCV_T_CS"/>
</dbReference>
<feature type="compositionally biased region" description="Low complexity" evidence="1">
    <location>
        <begin position="43"/>
        <end position="52"/>
    </location>
</feature>
<dbReference type="AlphaFoldDB" id="A0A5C8P0G2"/>
<dbReference type="RefSeq" id="WP_147703340.1">
    <property type="nucleotide sequence ID" value="NZ_VDUY01000002.1"/>
</dbReference>
<dbReference type="InterPro" id="IPR045179">
    <property type="entry name" value="YgfZ/GcvT"/>
</dbReference>
<dbReference type="PANTHER" id="PTHR22602">
    <property type="entry name" value="TRANSFERASE CAF17, MITOCHONDRIAL-RELATED"/>
    <property type="match status" value="1"/>
</dbReference>
<dbReference type="PANTHER" id="PTHR22602:SF0">
    <property type="entry name" value="TRANSFERASE CAF17, MITOCHONDRIAL-RELATED"/>
    <property type="match status" value="1"/>
</dbReference>
<dbReference type="Gene3D" id="3.30.70.1400">
    <property type="entry name" value="Aminomethyltransferase beta-barrel domains"/>
    <property type="match status" value="1"/>
</dbReference>
<dbReference type="Gene3D" id="2.40.30.160">
    <property type="match status" value="1"/>
</dbReference>
<dbReference type="Proteomes" id="UP000321548">
    <property type="component" value="Unassembled WGS sequence"/>
</dbReference>
<dbReference type="NCBIfam" id="TIGR03317">
    <property type="entry name" value="ygfZ_signature"/>
    <property type="match status" value="1"/>
</dbReference>
<dbReference type="SUPFAM" id="SSF103025">
    <property type="entry name" value="Folate-binding domain"/>
    <property type="match status" value="1"/>
</dbReference>